<comment type="subcellular location">
    <subcellularLocation>
        <location evidence="1">Cell inner membrane</location>
        <topology evidence="1">Multi-pass membrane protein</topology>
    </subcellularLocation>
</comment>
<comment type="similarity">
    <text evidence="8">Belongs to the TsuA/YedE (TC 9.B.102) family.</text>
</comment>
<feature type="transmembrane region" description="Helical" evidence="9">
    <location>
        <begin position="325"/>
        <end position="346"/>
    </location>
</feature>
<feature type="transmembrane region" description="Helical" evidence="9">
    <location>
        <begin position="49"/>
        <end position="65"/>
    </location>
</feature>
<dbReference type="Pfam" id="PF04143">
    <property type="entry name" value="Sulf_transp"/>
    <property type="match status" value="1"/>
</dbReference>
<feature type="transmembrane region" description="Helical" evidence="9">
    <location>
        <begin position="358"/>
        <end position="381"/>
    </location>
</feature>
<reference evidence="10 11" key="1">
    <citation type="submission" date="2016-10" db="EMBL/GenBank/DDBJ databases">
        <authorList>
            <person name="de Groot N.N."/>
        </authorList>
    </citation>
    <scope>NUCLEOTIDE SEQUENCE [LARGE SCALE GENOMIC DNA]</scope>
    <source>
        <strain evidence="10 11">LMG 24775</strain>
    </source>
</reference>
<keyword evidence="2" id="KW-0813">Transport</keyword>
<dbReference type="PANTHER" id="PTHR30574">
    <property type="entry name" value="INNER MEMBRANE PROTEIN YEDE"/>
    <property type="match status" value="1"/>
</dbReference>
<evidence type="ECO:0000256" key="5">
    <source>
        <dbReference type="ARBA" id="ARBA00022692"/>
    </source>
</evidence>
<dbReference type="AlphaFoldDB" id="A0A1H3GFY6"/>
<evidence type="ECO:0000256" key="8">
    <source>
        <dbReference type="ARBA" id="ARBA00035655"/>
    </source>
</evidence>
<dbReference type="RefSeq" id="WP_046988803.1">
    <property type="nucleotide sequence ID" value="NZ_CP141274.1"/>
</dbReference>
<organism evidence="10 11">
    <name type="scientific">Delftia lacustris</name>
    <dbReference type="NCBI Taxonomy" id="558537"/>
    <lineage>
        <taxon>Bacteria</taxon>
        <taxon>Pseudomonadati</taxon>
        <taxon>Pseudomonadota</taxon>
        <taxon>Betaproteobacteria</taxon>
        <taxon>Burkholderiales</taxon>
        <taxon>Comamonadaceae</taxon>
        <taxon>Delftia</taxon>
    </lineage>
</organism>
<evidence type="ECO:0000256" key="4">
    <source>
        <dbReference type="ARBA" id="ARBA00022519"/>
    </source>
</evidence>
<evidence type="ECO:0000256" key="7">
    <source>
        <dbReference type="ARBA" id="ARBA00023136"/>
    </source>
</evidence>
<evidence type="ECO:0000256" key="2">
    <source>
        <dbReference type="ARBA" id="ARBA00022448"/>
    </source>
</evidence>
<keyword evidence="7 9" id="KW-0472">Membrane</keyword>
<feature type="transmembrane region" description="Helical" evidence="9">
    <location>
        <begin position="128"/>
        <end position="149"/>
    </location>
</feature>
<feature type="transmembrane region" description="Helical" evidence="9">
    <location>
        <begin position="24"/>
        <end position="43"/>
    </location>
</feature>
<gene>
    <name evidence="10" type="ORF">SAMN05421547_102198</name>
</gene>
<evidence type="ECO:0000313" key="10">
    <source>
        <dbReference type="EMBL" id="SDY02223.1"/>
    </source>
</evidence>
<feature type="transmembrane region" description="Helical" evidence="9">
    <location>
        <begin position="387"/>
        <end position="408"/>
    </location>
</feature>
<sequence>MTSVTGEHTQNVNGRHRARDWTRWLPLAAVLAAAWPVAAQLQLQGGGRTLVFALALGLLLGLVLQRSRFCFYCHARDWFEFGDPRGVLSILLALAVGSAGMTVVLGSWVAVPQPGQLPPDMHIGPVSWVLVLAGLAFGAGMSVSGSCISAHWYRLGEGSPVAPFALVGTGLGFVLGFRSWNPLYSLAIADAPVIWLPAHLGYGGALALQLAVLGLLAAWVWRIHGRSGRARPRPAAEPAQPPGLRQLWLSLWQGRWNAALGGLAVGLIAAAAIVRMRPLGVTTTLGSTVRGWAQAGGWVPERLHGLDTLGGCATAVLNSLLTPHAVLLLGLVAGAWGAAVASRQWTPRRPTWRDAARGLAGGALLGWGAMTGLGCTIGTLLSGSMAGALSGWVFGAAVFTALWLGFVLRRWLHERAGAQGL</sequence>
<name>A0A1H3GFY6_9BURK</name>
<keyword evidence="5 9" id="KW-0812">Transmembrane</keyword>
<feature type="transmembrane region" description="Helical" evidence="9">
    <location>
        <begin position="86"/>
        <end position="108"/>
    </location>
</feature>
<dbReference type="GeneID" id="94690853"/>
<dbReference type="Proteomes" id="UP000183417">
    <property type="component" value="Unassembled WGS sequence"/>
</dbReference>
<evidence type="ECO:0000256" key="9">
    <source>
        <dbReference type="SAM" id="Phobius"/>
    </source>
</evidence>
<evidence type="ECO:0000313" key="11">
    <source>
        <dbReference type="Proteomes" id="UP000183417"/>
    </source>
</evidence>
<evidence type="ECO:0000256" key="6">
    <source>
        <dbReference type="ARBA" id="ARBA00022989"/>
    </source>
</evidence>
<dbReference type="EMBL" id="FNPE01000002">
    <property type="protein sequence ID" value="SDY02223.1"/>
    <property type="molecule type" value="Genomic_DNA"/>
</dbReference>
<dbReference type="InterPro" id="IPR007272">
    <property type="entry name" value="Sulf_transp_TsuA/YedE"/>
</dbReference>
<proteinExistence type="inferred from homology"/>
<keyword evidence="6 9" id="KW-1133">Transmembrane helix</keyword>
<protein>
    <submittedName>
        <fullName evidence="10">Uncharacterized protein</fullName>
    </submittedName>
</protein>
<feature type="transmembrane region" description="Helical" evidence="9">
    <location>
        <begin position="200"/>
        <end position="221"/>
    </location>
</feature>
<accession>A0A1H3GFY6</accession>
<keyword evidence="4" id="KW-0997">Cell inner membrane</keyword>
<keyword evidence="3" id="KW-1003">Cell membrane</keyword>
<evidence type="ECO:0000256" key="3">
    <source>
        <dbReference type="ARBA" id="ARBA00022475"/>
    </source>
</evidence>
<dbReference type="GO" id="GO:0005886">
    <property type="term" value="C:plasma membrane"/>
    <property type="evidence" value="ECO:0007669"/>
    <property type="project" value="UniProtKB-SubCell"/>
</dbReference>
<feature type="transmembrane region" description="Helical" evidence="9">
    <location>
        <begin position="256"/>
        <end position="274"/>
    </location>
</feature>
<evidence type="ECO:0000256" key="1">
    <source>
        <dbReference type="ARBA" id="ARBA00004429"/>
    </source>
</evidence>
<feature type="transmembrane region" description="Helical" evidence="9">
    <location>
        <begin position="161"/>
        <end position="180"/>
    </location>
</feature>
<dbReference type="PANTHER" id="PTHR30574:SF1">
    <property type="entry name" value="SULPHUR TRANSPORT DOMAIN-CONTAINING PROTEIN"/>
    <property type="match status" value="1"/>
</dbReference>